<feature type="non-terminal residue" evidence="1">
    <location>
        <position position="105"/>
    </location>
</feature>
<gene>
    <name evidence="1" type="ORF">PACLA_8A058142</name>
</gene>
<organism evidence="1 2">
    <name type="scientific">Paramuricea clavata</name>
    <name type="common">Red gorgonian</name>
    <name type="synonym">Violescent sea-whip</name>
    <dbReference type="NCBI Taxonomy" id="317549"/>
    <lineage>
        <taxon>Eukaryota</taxon>
        <taxon>Metazoa</taxon>
        <taxon>Cnidaria</taxon>
        <taxon>Anthozoa</taxon>
        <taxon>Octocorallia</taxon>
        <taxon>Malacalcyonacea</taxon>
        <taxon>Plexauridae</taxon>
        <taxon>Paramuricea</taxon>
    </lineage>
</organism>
<keyword evidence="2" id="KW-1185">Reference proteome</keyword>
<comment type="caution">
    <text evidence="1">The sequence shown here is derived from an EMBL/GenBank/DDBJ whole genome shotgun (WGS) entry which is preliminary data.</text>
</comment>
<name>A0A6S7KEF5_PARCT</name>
<dbReference type="AlphaFoldDB" id="A0A6S7KEF5"/>
<evidence type="ECO:0000313" key="1">
    <source>
        <dbReference type="EMBL" id="CAB4043217.1"/>
    </source>
</evidence>
<proteinExistence type="predicted"/>
<dbReference type="Proteomes" id="UP001152795">
    <property type="component" value="Unassembled WGS sequence"/>
</dbReference>
<sequence length="105" mass="12212">MVTDLSHNLNDQELNLLAKGQKFGLMDGVDNNTIDDFQASFYRLANSLRRSEYQERTQATQQTTIETYPKSCYIRKPESSTDLEQTLKKIHNDYQRIVKSIQPKP</sequence>
<accession>A0A6S7KEF5</accession>
<reference evidence="1" key="1">
    <citation type="submission" date="2020-04" db="EMBL/GenBank/DDBJ databases">
        <authorList>
            <person name="Alioto T."/>
            <person name="Alioto T."/>
            <person name="Gomez Garrido J."/>
        </authorList>
    </citation>
    <scope>NUCLEOTIDE SEQUENCE</scope>
    <source>
        <strain evidence="1">A484AB</strain>
    </source>
</reference>
<evidence type="ECO:0000313" key="2">
    <source>
        <dbReference type="Proteomes" id="UP001152795"/>
    </source>
</evidence>
<dbReference type="EMBL" id="CACRXK020031783">
    <property type="protein sequence ID" value="CAB4043217.1"/>
    <property type="molecule type" value="Genomic_DNA"/>
</dbReference>
<protein>
    <submittedName>
        <fullName evidence="1">Uncharacterized protein</fullName>
    </submittedName>
</protein>